<dbReference type="SMART" id="SM00347">
    <property type="entry name" value="HTH_MARR"/>
    <property type="match status" value="1"/>
</dbReference>
<sequence>MLPYLGHNLAHIVNLKRRRLDSYLQSAGITRPQCQVLLMLHVHGDGTQKSLLGRLDMDPAQLARTLDALEKDGYVSRRPWQENRRCMFVEMTERCRNERMPALLAAMNSVEAQLFSGFSKDELALMHTMLTRMQANLQPDEDQ</sequence>
<evidence type="ECO:0000256" key="2">
    <source>
        <dbReference type="ARBA" id="ARBA00023125"/>
    </source>
</evidence>
<dbReference type="InterPro" id="IPR000835">
    <property type="entry name" value="HTH_MarR-typ"/>
</dbReference>
<dbReference type="AlphaFoldDB" id="A0A840RFL1"/>
<evidence type="ECO:0000259" key="4">
    <source>
        <dbReference type="PROSITE" id="PS50995"/>
    </source>
</evidence>
<comment type="caution">
    <text evidence="5">The sequence shown here is derived from an EMBL/GenBank/DDBJ whole genome shotgun (WGS) entry which is preliminary data.</text>
</comment>
<dbReference type="PRINTS" id="PR00598">
    <property type="entry name" value="HTHMARR"/>
</dbReference>
<evidence type="ECO:0000256" key="1">
    <source>
        <dbReference type="ARBA" id="ARBA00023015"/>
    </source>
</evidence>
<dbReference type="InterPro" id="IPR036388">
    <property type="entry name" value="WH-like_DNA-bd_sf"/>
</dbReference>
<proteinExistence type="predicted"/>
<dbReference type="PROSITE" id="PS50995">
    <property type="entry name" value="HTH_MARR_2"/>
    <property type="match status" value="1"/>
</dbReference>
<evidence type="ECO:0000256" key="3">
    <source>
        <dbReference type="ARBA" id="ARBA00023163"/>
    </source>
</evidence>
<keyword evidence="6" id="KW-1185">Reference proteome</keyword>
<dbReference type="Gene3D" id="1.10.10.10">
    <property type="entry name" value="Winged helix-like DNA-binding domain superfamily/Winged helix DNA-binding domain"/>
    <property type="match status" value="1"/>
</dbReference>
<dbReference type="RefSeq" id="WP_184099857.1">
    <property type="nucleotide sequence ID" value="NZ_JACHHN010000003.1"/>
</dbReference>
<reference evidence="5 6" key="1">
    <citation type="submission" date="2020-08" db="EMBL/GenBank/DDBJ databases">
        <title>Genomic Encyclopedia of Type Strains, Phase IV (KMG-IV): sequencing the most valuable type-strain genomes for metagenomic binning, comparative biology and taxonomic classification.</title>
        <authorList>
            <person name="Goeker M."/>
        </authorList>
    </citation>
    <scope>NUCLEOTIDE SEQUENCE [LARGE SCALE GENOMIC DNA]</scope>
    <source>
        <strain evidence="5 6">DSM 18233</strain>
    </source>
</reference>
<dbReference type="Pfam" id="PF01047">
    <property type="entry name" value="MarR"/>
    <property type="match status" value="1"/>
</dbReference>
<dbReference type="PANTHER" id="PTHR42756:SF1">
    <property type="entry name" value="TRANSCRIPTIONAL REPRESSOR OF EMRAB OPERON"/>
    <property type="match status" value="1"/>
</dbReference>
<dbReference type="GO" id="GO:0003677">
    <property type="term" value="F:DNA binding"/>
    <property type="evidence" value="ECO:0007669"/>
    <property type="project" value="UniProtKB-KW"/>
</dbReference>
<accession>A0A840RFL1</accession>
<keyword evidence="1" id="KW-0805">Transcription regulation</keyword>
<feature type="domain" description="HTH marR-type" evidence="4">
    <location>
        <begin position="1"/>
        <end position="135"/>
    </location>
</feature>
<dbReference type="Proteomes" id="UP000543030">
    <property type="component" value="Unassembled WGS sequence"/>
</dbReference>
<dbReference type="PANTHER" id="PTHR42756">
    <property type="entry name" value="TRANSCRIPTIONAL REGULATOR, MARR"/>
    <property type="match status" value="1"/>
</dbReference>
<dbReference type="SUPFAM" id="SSF46785">
    <property type="entry name" value="Winged helix' DNA-binding domain"/>
    <property type="match status" value="1"/>
</dbReference>
<dbReference type="EMBL" id="JACHHN010000003">
    <property type="protein sequence ID" value="MBB5191190.1"/>
    <property type="molecule type" value="Genomic_DNA"/>
</dbReference>
<dbReference type="InterPro" id="IPR036390">
    <property type="entry name" value="WH_DNA-bd_sf"/>
</dbReference>
<keyword evidence="2" id="KW-0238">DNA-binding</keyword>
<keyword evidence="3" id="KW-0804">Transcription</keyword>
<evidence type="ECO:0000313" key="5">
    <source>
        <dbReference type="EMBL" id="MBB5191190.1"/>
    </source>
</evidence>
<name>A0A840RFL1_9NEIS</name>
<dbReference type="GO" id="GO:0003700">
    <property type="term" value="F:DNA-binding transcription factor activity"/>
    <property type="evidence" value="ECO:0007669"/>
    <property type="project" value="InterPro"/>
</dbReference>
<gene>
    <name evidence="5" type="ORF">HNQ50_001913</name>
</gene>
<organism evidence="5 6">
    <name type="scientific">Silvimonas terrae</name>
    <dbReference type="NCBI Taxonomy" id="300266"/>
    <lineage>
        <taxon>Bacteria</taxon>
        <taxon>Pseudomonadati</taxon>
        <taxon>Pseudomonadota</taxon>
        <taxon>Betaproteobacteria</taxon>
        <taxon>Neisseriales</taxon>
        <taxon>Chitinibacteraceae</taxon>
        <taxon>Silvimonas</taxon>
    </lineage>
</organism>
<evidence type="ECO:0000313" key="6">
    <source>
        <dbReference type="Proteomes" id="UP000543030"/>
    </source>
</evidence>
<protein>
    <submittedName>
        <fullName evidence="5">MarR family transcriptional regulator for hemolysin</fullName>
    </submittedName>
</protein>